<organism evidence="3 4">
    <name type="scientific">Luteococcus japonicus</name>
    <dbReference type="NCBI Taxonomy" id="33984"/>
    <lineage>
        <taxon>Bacteria</taxon>
        <taxon>Bacillati</taxon>
        <taxon>Actinomycetota</taxon>
        <taxon>Actinomycetes</taxon>
        <taxon>Propionibacteriales</taxon>
        <taxon>Propionibacteriaceae</taxon>
        <taxon>Luteococcus</taxon>
    </lineage>
</organism>
<gene>
    <name evidence="3" type="ORF">EDD41_1430</name>
</gene>
<dbReference type="AlphaFoldDB" id="A0A3N1ZTQ7"/>
<dbReference type="InterPro" id="IPR032830">
    <property type="entry name" value="XPB/Ssl2_N"/>
</dbReference>
<name>A0A3N1ZTQ7_9ACTN</name>
<feature type="domain" description="Helicase XPB/Ssl2 N-terminal" evidence="2">
    <location>
        <begin position="440"/>
        <end position="561"/>
    </location>
</feature>
<evidence type="ECO:0000256" key="1">
    <source>
        <dbReference type="SAM" id="MobiDB-lite"/>
    </source>
</evidence>
<protein>
    <submittedName>
        <fullName evidence="3">XPB/Ssl2-like helicase family protein</fullName>
    </submittedName>
</protein>
<keyword evidence="3" id="KW-0378">Hydrolase</keyword>
<evidence type="ECO:0000313" key="3">
    <source>
        <dbReference type="EMBL" id="ROR54234.1"/>
    </source>
</evidence>
<evidence type="ECO:0000259" key="2">
    <source>
        <dbReference type="Pfam" id="PF13625"/>
    </source>
</evidence>
<evidence type="ECO:0000313" key="4">
    <source>
        <dbReference type="Proteomes" id="UP000275749"/>
    </source>
</evidence>
<sequence length="705" mass="75453">MNAPRSMADVVRGMSPDELTRLVDLRPDLALPRPQDLAELVERALGATSTQLALEGLDAWQRRVALALAASPDAISTRHLAALMGAERSAVAQTIHALQRRALLWGNERGWHITHAVRAAFGSYPAGLPGQSVMPLPDHQIDEALAAVGEPGRAVLERLLWENPTGRVTQADRRGSATSTRPVDQLLHHRLVRPLDSETVILPREVALRLRGGRLFPDEVSPVVPPWPAGSDSRVADRAGLGSAFELVSTVEVLIEEVGRRQPRPLATGALPKKELTALAREGGGPQRTLLALLVAERAGLITSTASAWLPSEGYDEWLALDGWGRWIVLRDAWLALDAFADVQAPALAPGNTVAWAGALRRLAIEQLRAAPEGAPVEAPVLASRLAWLKPAWARLDLELLAGQVVTEASWFGLVALGRRTGLVDAVEDPGFPQPADEFMVQSDLTAVTPAPLRAEVMRTMALVADRESSGGAGVYRFTADSIRRALDAGLGADEVRGWIREHSLTPVPQALDYLVDDVARRHGLVQVAAVASVVTVDDPVTVDAILGRPGATELGLRRLAPTVLAAAAEPADVVIFLRELGLAPVAQDASGARFTTPASRRAKAHVPPAPIGGQRVDAHAVVSELLVRDEGRRHAAESGNLLKALEDSIGKPGWWHLDHVADDGTRRTAEVRVLALTAGQARLMKKAEGPFTLPVSRMIALRKG</sequence>
<reference evidence="3 4" key="1">
    <citation type="submission" date="2018-11" db="EMBL/GenBank/DDBJ databases">
        <title>Sequencing the genomes of 1000 actinobacteria strains.</title>
        <authorList>
            <person name="Klenk H.-P."/>
        </authorList>
    </citation>
    <scope>NUCLEOTIDE SEQUENCE [LARGE SCALE GENOMIC DNA]</scope>
    <source>
        <strain evidence="3 4">DSM 10546</strain>
    </source>
</reference>
<keyword evidence="3" id="KW-0547">Nucleotide-binding</keyword>
<feature type="region of interest" description="Disordered" evidence="1">
    <location>
        <begin position="592"/>
        <end position="611"/>
    </location>
</feature>
<dbReference type="RefSeq" id="WP_123575409.1">
    <property type="nucleotide sequence ID" value="NZ_RKHG01000001.1"/>
</dbReference>
<dbReference type="EMBL" id="RKHG01000001">
    <property type="protein sequence ID" value="ROR54234.1"/>
    <property type="molecule type" value="Genomic_DNA"/>
</dbReference>
<comment type="caution">
    <text evidence="3">The sequence shown here is derived from an EMBL/GenBank/DDBJ whole genome shotgun (WGS) entry which is preliminary data.</text>
</comment>
<accession>A0A3N1ZTQ7</accession>
<keyword evidence="3" id="KW-0067">ATP-binding</keyword>
<proteinExistence type="predicted"/>
<keyword evidence="3" id="KW-0347">Helicase</keyword>
<dbReference type="Proteomes" id="UP000275749">
    <property type="component" value="Unassembled WGS sequence"/>
</dbReference>
<dbReference type="Pfam" id="PF13625">
    <property type="entry name" value="Helicase_C_3"/>
    <property type="match status" value="1"/>
</dbReference>
<dbReference type="GO" id="GO:0004386">
    <property type="term" value="F:helicase activity"/>
    <property type="evidence" value="ECO:0007669"/>
    <property type="project" value="UniProtKB-KW"/>
</dbReference>